<comment type="subcellular location">
    <subcellularLocation>
        <location evidence="5">Cell membrane</location>
        <topology evidence="5">Multi-pass membrane protein</topology>
    </subcellularLocation>
    <subcellularLocation>
        <location evidence="1">Membrane</location>
        <topology evidence="1">Multi-pass membrane protein</topology>
    </subcellularLocation>
</comment>
<feature type="transmembrane region" description="Helical" evidence="5">
    <location>
        <begin position="53"/>
        <end position="76"/>
    </location>
</feature>
<evidence type="ECO:0000256" key="4">
    <source>
        <dbReference type="ARBA" id="ARBA00023136"/>
    </source>
</evidence>
<feature type="transmembrane region" description="Helical" evidence="5">
    <location>
        <begin position="12"/>
        <end position="33"/>
    </location>
</feature>
<gene>
    <name evidence="7" type="ORF">I6N96_07550</name>
</gene>
<keyword evidence="5" id="KW-0813">Transport</keyword>
<keyword evidence="2 5" id="KW-0812">Transmembrane</keyword>
<dbReference type="PIRSF" id="PIRSF006648">
    <property type="entry name" value="DrrB"/>
    <property type="match status" value="1"/>
</dbReference>
<evidence type="ECO:0000256" key="1">
    <source>
        <dbReference type="ARBA" id="ARBA00004141"/>
    </source>
</evidence>
<dbReference type="Proteomes" id="UP000673375">
    <property type="component" value="Unassembled WGS sequence"/>
</dbReference>
<evidence type="ECO:0000313" key="8">
    <source>
        <dbReference type="Proteomes" id="UP000673375"/>
    </source>
</evidence>
<accession>A0ABS4CK16</accession>
<comment type="caution">
    <text evidence="7">The sequence shown here is derived from an EMBL/GenBank/DDBJ whole genome shotgun (WGS) entry which is preliminary data.</text>
</comment>
<evidence type="ECO:0000256" key="5">
    <source>
        <dbReference type="RuleBase" id="RU361157"/>
    </source>
</evidence>
<evidence type="ECO:0000313" key="7">
    <source>
        <dbReference type="EMBL" id="MBP1046134.1"/>
    </source>
</evidence>
<dbReference type="Pfam" id="PF01061">
    <property type="entry name" value="ABC2_membrane"/>
    <property type="match status" value="1"/>
</dbReference>
<feature type="transmembrane region" description="Helical" evidence="5">
    <location>
        <begin position="222"/>
        <end position="242"/>
    </location>
</feature>
<feature type="transmembrane region" description="Helical" evidence="5">
    <location>
        <begin position="132"/>
        <end position="153"/>
    </location>
</feature>
<dbReference type="PANTHER" id="PTHR43229:SF6">
    <property type="entry name" value="ABC-TYPE MULTIDRUG TRANSPORT SYSTEM, PERMEASE COMPONENT"/>
    <property type="match status" value="1"/>
</dbReference>
<protein>
    <recommendedName>
        <fullName evidence="5">Transport permease protein</fullName>
    </recommendedName>
</protein>
<dbReference type="InterPro" id="IPR000412">
    <property type="entry name" value="ABC_2_transport"/>
</dbReference>
<dbReference type="EMBL" id="JAEDXU010000003">
    <property type="protein sequence ID" value="MBP1046134.1"/>
    <property type="molecule type" value="Genomic_DNA"/>
</dbReference>
<feature type="domain" description="ABC transmembrane type-2" evidence="6">
    <location>
        <begin position="13"/>
        <end position="245"/>
    </location>
</feature>
<name>A0ABS4CK16_9ENTE</name>
<organism evidence="7 8">
    <name type="scientific">Enterococcus larvae</name>
    <dbReference type="NCBI Taxonomy" id="2794352"/>
    <lineage>
        <taxon>Bacteria</taxon>
        <taxon>Bacillati</taxon>
        <taxon>Bacillota</taxon>
        <taxon>Bacilli</taxon>
        <taxon>Lactobacillales</taxon>
        <taxon>Enterococcaceae</taxon>
        <taxon>Enterococcus</taxon>
    </lineage>
</organism>
<feature type="transmembrane region" description="Helical" evidence="5">
    <location>
        <begin position="97"/>
        <end position="120"/>
    </location>
</feature>
<proteinExistence type="inferred from homology"/>
<dbReference type="PANTHER" id="PTHR43229">
    <property type="entry name" value="NODULATION PROTEIN J"/>
    <property type="match status" value="1"/>
</dbReference>
<keyword evidence="5" id="KW-1003">Cell membrane</keyword>
<dbReference type="InterPro" id="IPR051784">
    <property type="entry name" value="Nod_factor_ABC_transporter"/>
</dbReference>
<dbReference type="InterPro" id="IPR047817">
    <property type="entry name" value="ABC2_TM_bact-type"/>
</dbReference>
<comment type="similarity">
    <text evidence="5">Belongs to the ABC-2 integral membrane protein family.</text>
</comment>
<feature type="transmembrane region" description="Helical" evidence="5">
    <location>
        <begin position="165"/>
        <end position="183"/>
    </location>
</feature>
<dbReference type="InterPro" id="IPR013525">
    <property type="entry name" value="ABC2_TM"/>
</dbReference>
<dbReference type="PROSITE" id="PS51012">
    <property type="entry name" value="ABC_TM2"/>
    <property type="match status" value="1"/>
</dbReference>
<reference evidence="7 8" key="1">
    <citation type="submission" date="2020-12" db="EMBL/GenBank/DDBJ databases">
        <title>Vagococcus allomyrinae sp. nov. and Enterococcus lavae sp. nov., isolated from the larvae of Allomyrina dichotoma.</title>
        <authorList>
            <person name="Lee S.D."/>
        </authorList>
    </citation>
    <scope>NUCLEOTIDE SEQUENCE [LARGE SCALE GENOMIC DNA]</scope>
    <source>
        <strain evidence="7 8">BWM-S5</strain>
    </source>
</reference>
<sequence length="255" mass="29282">MYRRYFPFTLFVNRILGSAFQLISIWLIANFLFSNQVNAVTVGYITIDHYFTYAAIGILFYNLGVATLMNVGRALITEVREGTLMSLLITPYKIFQYFSGVFLEQLWRTLLEFAALFGISKLLGADFSAISLWAWAIGITFTIWVSFGMSIFLANIMLQLRDTYISQNTLFILIYLVAGITFPKELLPKALQMVGELLPLTQALEAFRILCFQPERYNQLPALFAIGFISSLLYLIAGLYWYKKTEQKIISYIFE</sequence>
<evidence type="ECO:0000256" key="3">
    <source>
        <dbReference type="ARBA" id="ARBA00022989"/>
    </source>
</evidence>
<evidence type="ECO:0000259" key="6">
    <source>
        <dbReference type="PROSITE" id="PS51012"/>
    </source>
</evidence>
<keyword evidence="4 5" id="KW-0472">Membrane</keyword>
<keyword evidence="8" id="KW-1185">Reference proteome</keyword>
<evidence type="ECO:0000256" key="2">
    <source>
        <dbReference type="ARBA" id="ARBA00022692"/>
    </source>
</evidence>
<keyword evidence="3 5" id="KW-1133">Transmembrane helix</keyword>